<name>A0A8S4ARH7_9TELE</name>
<keyword evidence="6" id="KW-0675">Receptor</keyword>
<dbReference type="PROSITE" id="PS50262">
    <property type="entry name" value="G_PROTEIN_RECEP_F1_2"/>
    <property type="match status" value="1"/>
</dbReference>
<feature type="transmembrane region" description="Helical" evidence="10">
    <location>
        <begin position="111"/>
        <end position="132"/>
    </location>
</feature>
<dbReference type="Proteomes" id="UP000677803">
    <property type="component" value="Unassembled WGS sequence"/>
</dbReference>
<feature type="transmembrane region" description="Helical" evidence="10">
    <location>
        <begin position="260"/>
        <end position="292"/>
    </location>
</feature>
<protein>
    <submittedName>
        <fullName evidence="12">(Atlantic silverside) hypothetical protein</fullName>
    </submittedName>
</protein>
<feature type="compositionally biased region" description="Basic and acidic residues" evidence="9">
    <location>
        <begin position="18"/>
        <end position="36"/>
    </location>
</feature>
<feature type="transmembrane region" description="Helical" evidence="10">
    <location>
        <begin position="144"/>
        <end position="163"/>
    </location>
</feature>
<dbReference type="GO" id="GO:0007200">
    <property type="term" value="P:phospholipase C-activating G protein-coupled receptor signaling pathway"/>
    <property type="evidence" value="ECO:0007669"/>
    <property type="project" value="TreeGrafter"/>
</dbReference>
<dbReference type="PRINTS" id="PR00237">
    <property type="entry name" value="GPCRRHODOPSN"/>
</dbReference>
<feature type="domain" description="G-protein coupled receptors family 1 profile" evidence="11">
    <location>
        <begin position="123"/>
        <end position="331"/>
    </location>
</feature>
<feature type="transmembrane region" description="Helical" evidence="10">
    <location>
        <begin position="312"/>
        <end position="331"/>
    </location>
</feature>
<reference evidence="12" key="1">
    <citation type="submission" date="2021-05" db="EMBL/GenBank/DDBJ databases">
        <authorList>
            <person name="Tigano A."/>
        </authorList>
    </citation>
    <scope>NUCLEOTIDE SEQUENCE</scope>
</reference>
<dbReference type="PANTHER" id="PTHR24232">
    <property type="entry name" value="G-PROTEIN COUPLED RECEPTOR"/>
    <property type="match status" value="1"/>
</dbReference>
<evidence type="ECO:0000256" key="3">
    <source>
        <dbReference type="ARBA" id="ARBA00022989"/>
    </source>
</evidence>
<evidence type="ECO:0000259" key="11">
    <source>
        <dbReference type="PROSITE" id="PS50262"/>
    </source>
</evidence>
<keyword evidence="13" id="KW-1185">Reference proteome</keyword>
<evidence type="ECO:0000256" key="4">
    <source>
        <dbReference type="ARBA" id="ARBA00023040"/>
    </source>
</evidence>
<dbReference type="GO" id="GO:0035025">
    <property type="term" value="P:positive regulation of Rho protein signal transduction"/>
    <property type="evidence" value="ECO:0007669"/>
    <property type="project" value="TreeGrafter"/>
</dbReference>
<dbReference type="OrthoDB" id="6086428at2759"/>
<evidence type="ECO:0000256" key="10">
    <source>
        <dbReference type="SAM" id="Phobius"/>
    </source>
</evidence>
<keyword evidence="5 10" id="KW-0472">Membrane</keyword>
<evidence type="ECO:0000256" key="7">
    <source>
        <dbReference type="ARBA" id="ARBA00023180"/>
    </source>
</evidence>
<dbReference type="InterPro" id="IPR017452">
    <property type="entry name" value="GPCR_Rhodpsn_7TM"/>
</dbReference>
<keyword evidence="3 10" id="KW-1133">Transmembrane helix</keyword>
<dbReference type="EMBL" id="CAJRST010007779">
    <property type="protein sequence ID" value="CAG5896833.1"/>
    <property type="molecule type" value="Genomic_DNA"/>
</dbReference>
<accession>A0A8S4ARH7</accession>
<dbReference type="Gene3D" id="1.20.1070.10">
    <property type="entry name" value="Rhodopsin 7-helix transmembrane proteins"/>
    <property type="match status" value="1"/>
</dbReference>
<evidence type="ECO:0000256" key="8">
    <source>
        <dbReference type="ARBA" id="ARBA00023224"/>
    </source>
</evidence>
<feature type="region of interest" description="Disordered" evidence="9">
    <location>
        <begin position="1"/>
        <end position="46"/>
    </location>
</feature>
<sequence>MDPDSDAREVCSLPALRHNGEQRSRERRETGEERRGSRPFANAETHIGTDKRGSASVIAQPTQHVFNRLNIGAVQQSSQARIHSSGLLLTDIQCRMCINGTTLSTDITQGAGYGLLFLLGFLVNAAVLYTFLVKRHSWTDTHVYMLNLALADFALVLFLPFRIYDAFFCLPKTLLCTFLIFIHFVNMYASIFTTTAISVHRYLAVRFPLQARSWRRKKETAVAVCVTIWLLLVTGCALFWKENRPEMLWTCYERSKDTPLNGFLIGLLVFVGFLVPLLIVVFCSSQIICVLLKMPDMSDEKKSIVGIVKANMIVFIVCYTPIHIAFLLNYFQDVPPNWKTFYIPGHIYLILAEIHQLSQLPSLKGSPQHSPAQDRVVLLGYVRLTTGRRHGRWGQGYRDHAVTAEDVSFLGRPAQRQWLAVFHGGTGG</sequence>
<dbReference type="PANTHER" id="PTHR24232:SF101">
    <property type="entry name" value="G-PROTEIN COUPLED RECEPTOR 35-LIKE"/>
    <property type="match status" value="1"/>
</dbReference>
<keyword evidence="7" id="KW-0325">Glycoprotein</keyword>
<dbReference type="SUPFAM" id="SSF81321">
    <property type="entry name" value="Family A G protein-coupled receptor-like"/>
    <property type="match status" value="1"/>
</dbReference>
<evidence type="ECO:0000256" key="9">
    <source>
        <dbReference type="SAM" id="MobiDB-lite"/>
    </source>
</evidence>
<comment type="caution">
    <text evidence="12">The sequence shown here is derived from an EMBL/GenBank/DDBJ whole genome shotgun (WGS) entry which is preliminary data.</text>
</comment>
<dbReference type="AlphaFoldDB" id="A0A8S4ARH7"/>
<dbReference type="Pfam" id="PF00001">
    <property type="entry name" value="7tm_1"/>
    <property type="match status" value="1"/>
</dbReference>
<dbReference type="GO" id="GO:0005886">
    <property type="term" value="C:plasma membrane"/>
    <property type="evidence" value="ECO:0007669"/>
    <property type="project" value="TreeGrafter"/>
</dbReference>
<evidence type="ECO:0000256" key="2">
    <source>
        <dbReference type="ARBA" id="ARBA00022692"/>
    </source>
</evidence>
<keyword evidence="4" id="KW-0297">G-protein coupled receptor</keyword>
<dbReference type="GO" id="GO:0004930">
    <property type="term" value="F:G protein-coupled receptor activity"/>
    <property type="evidence" value="ECO:0007669"/>
    <property type="project" value="UniProtKB-KW"/>
</dbReference>
<evidence type="ECO:0000256" key="5">
    <source>
        <dbReference type="ARBA" id="ARBA00023136"/>
    </source>
</evidence>
<comment type="subcellular location">
    <subcellularLocation>
        <location evidence="1">Membrane</location>
        <topology evidence="1">Multi-pass membrane protein</topology>
    </subcellularLocation>
</comment>
<dbReference type="InterPro" id="IPR000276">
    <property type="entry name" value="GPCR_Rhodpsn"/>
</dbReference>
<proteinExistence type="predicted"/>
<keyword evidence="8" id="KW-0807">Transducer</keyword>
<feature type="transmembrane region" description="Helical" evidence="10">
    <location>
        <begin position="178"/>
        <end position="199"/>
    </location>
</feature>
<evidence type="ECO:0000313" key="12">
    <source>
        <dbReference type="EMBL" id="CAG5896833.1"/>
    </source>
</evidence>
<evidence type="ECO:0000313" key="13">
    <source>
        <dbReference type="Proteomes" id="UP000677803"/>
    </source>
</evidence>
<evidence type="ECO:0000256" key="1">
    <source>
        <dbReference type="ARBA" id="ARBA00004141"/>
    </source>
</evidence>
<keyword evidence="2 10" id="KW-0812">Transmembrane</keyword>
<evidence type="ECO:0000256" key="6">
    <source>
        <dbReference type="ARBA" id="ARBA00023170"/>
    </source>
</evidence>
<gene>
    <name evidence="12" type="ORF">MMEN_LOCUS7885</name>
</gene>
<organism evidence="12 13">
    <name type="scientific">Menidia menidia</name>
    <name type="common">Atlantic silverside</name>
    <dbReference type="NCBI Taxonomy" id="238744"/>
    <lineage>
        <taxon>Eukaryota</taxon>
        <taxon>Metazoa</taxon>
        <taxon>Chordata</taxon>
        <taxon>Craniata</taxon>
        <taxon>Vertebrata</taxon>
        <taxon>Euteleostomi</taxon>
        <taxon>Actinopterygii</taxon>
        <taxon>Neopterygii</taxon>
        <taxon>Teleostei</taxon>
        <taxon>Neoteleostei</taxon>
        <taxon>Acanthomorphata</taxon>
        <taxon>Ovalentaria</taxon>
        <taxon>Atherinomorphae</taxon>
        <taxon>Atheriniformes</taxon>
        <taxon>Atherinopsidae</taxon>
        <taxon>Menidiinae</taxon>
        <taxon>Menidia</taxon>
    </lineage>
</organism>
<feature type="transmembrane region" description="Helical" evidence="10">
    <location>
        <begin position="220"/>
        <end position="240"/>
    </location>
</feature>